<dbReference type="RefSeq" id="WP_345406865.1">
    <property type="nucleotide sequence ID" value="NZ_BAABLA010000123.1"/>
</dbReference>
<reference evidence="2" key="1">
    <citation type="journal article" date="2019" name="Int. J. Syst. Evol. Microbiol.">
        <title>The Global Catalogue of Microorganisms (GCM) 10K type strain sequencing project: providing services to taxonomists for standard genome sequencing and annotation.</title>
        <authorList>
            <consortium name="The Broad Institute Genomics Platform"/>
            <consortium name="The Broad Institute Genome Sequencing Center for Infectious Disease"/>
            <person name="Wu L."/>
            <person name="Ma J."/>
        </authorList>
    </citation>
    <scope>NUCLEOTIDE SEQUENCE [LARGE SCALE GENOMIC DNA]</scope>
    <source>
        <strain evidence="2">KCTC 32255</strain>
    </source>
</reference>
<dbReference type="NCBIfam" id="TIGR03941">
    <property type="entry name" value="tRNA_deam_assoc"/>
    <property type="match status" value="1"/>
</dbReference>
<dbReference type="EMBL" id="JBHSXX010000001">
    <property type="protein sequence ID" value="MFC6866031.1"/>
    <property type="molecule type" value="Genomic_DNA"/>
</dbReference>
<evidence type="ECO:0000313" key="2">
    <source>
        <dbReference type="Proteomes" id="UP001596337"/>
    </source>
</evidence>
<dbReference type="Proteomes" id="UP001596337">
    <property type="component" value="Unassembled WGS sequence"/>
</dbReference>
<name>A0ABW2BST8_9PSEU</name>
<evidence type="ECO:0000313" key="1">
    <source>
        <dbReference type="EMBL" id="MFC6866031.1"/>
    </source>
</evidence>
<dbReference type="InterPro" id="IPR023869">
    <property type="entry name" value="tRNA_Adeno_NH3ase_assoc_put"/>
</dbReference>
<comment type="caution">
    <text evidence="1">The sequence shown here is derived from an EMBL/GenBank/DDBJ whole genome shotgun (WGS) entry which is preliminary data.</text>
</comment>
<proteinExistence type="predicted"/>
<protein>
    <submittedName>
        <fullName evidence="1">tRNA adenosine deaminase-associated protein</fullName>
    </submittedName>
</protein>
<gene>
    <name evidence="1" type="ORF">ACFQGD_02615</name>
</gene>
<organism evidence="1 2">
    <name type="scientific">Haloechinothrix salitolerans</name>
    <dbReference type="NCBI Taxonomy" id="926830"/>
    <lineage>
        <taxon>Bacteria</taxon>
        <taxon>Bacillati</taxon>
        <taxon>Actinomycetota</taxon>
        <taxon>Actinomycetes</taxon>
        <taxon>Pseudonocardiales</taxon>
        <taxon>Pseudonocardiaceae</taxon>
        <taxon>Haloechinothrix</taxon>
    </lineage>
</organism>
<keyword evidence="2" id="KW-1185">Reference proteome</keyword>
<sequence length="160" mass="17303">MTVQKSGPGFAVAAVLENGGWRCSELDPNALTDLDAAITELGKIVTTGAVVALLCVDDEFFVLIRLAPSGTELVLSDAAAALDYDIAADVLDMLRAEMPDEDDDETWAEGDLGMMSDLGLPSEELEMIASDIELYPDEQLRMIARRCGFGDQFDDLLDRL</sequence>
<accession>A0ABW2BST8</accession>